<comment type="caution">
    <text evidence="2">The sequence shown here is derived from an EMBL/GenBank/DDBJ whole genome shotgun (WGS) entry which is preliminary data.</text>
</comment>
<dbReference type="EMBL" id="VSSQ01044193">
    <property type="protein sequence ID" value="MPM97996.1"/>
    <property type="molecule type" value="Genomic_DNA"/>
</dbReference>
<organism evidence="2">
    <name type="scientific">bioreactor metagenome</name>
    <dbReference type="NCBI Taxonomy" id="1076179"/>
    <lineage>
        <taxon>unclassified sequences</taxon>
        <taxon>metagenomes</taxon>
        <taxon>ecological metagenomes</taxon>
    </lineage>
</organism>
<dbReference type="InterPro" id="IPR036411">
    <property type="entry name" value="TorD-like_sf"/>
</dbReference>
<dbReference type="GO" id="GO:0016530">
    <property type="term" value="F:metallochaperone activity"/>
    <property type="evidence" value="ECO:0007669"/>
    <property type="project" value="TreeGrafter"/>
</dbReference>
<dbReference type="AlphaFoldDB" id="A0A645E8S2"/>
<sequence>MQYVQLFDFSTKTNLYLFDHVYGDSRERGQAMIDLTEMYVKSGFVPCSNELPDYLPLFLEYLSLLTNEEEGRQLLQRIAPIVENMKQSLEKRESPYGNLLQILCSLNEKKGGCACPHPII</sequence>
<dbReference type="InterPro" id="IPR003765">
    <property type="entry name" value="NO3_reductase_chaperone_NarJ"/>
</dbReference>
<gene>
    <name evidence="2" type="primary">narJ_2</name>
    <name evidence="2" type="ORF">SDC9_145177</name>
</gene>
<dbReference type="Pfam" id="PF02613">
    <property type="entry name" value="Nitrate_red_del"/>
    <property type="match status" value="1"/>
</dbReference>
<proteinExistence type="predicted"/>
<keyword evidence="1" id="KW-0534">Nitrate assimilation</keyword>
<reference evidence="2" key="1">
    <citation type="submission" date="2019-08" db="EMBL/GenBank/DDBJ databases">
        <authorList>
            <person name="Kucharzyk K."/>
            <person name="Murdoch R.W."/>
            <person name="Higgins S."/>
            <person name="Loffler F."/>
        </authorList>
    </citation>
    <scope>NUCLEOTIDE SEQUENCE</scope>
</reference>
<protein>
    <submittedName>
        <fullName evidence="2">Nitrate reductase molybdenum cofactor assembly chaperone NarJ</fullName>
    </submittedName>
</protein>
<dbReference type="GO" id="GO:0042128">
    <property type="term" value="P:nitrate assimilation"/>
    <property type="evidence" value="ECO:0007669"/>
    <property type="project" value="UniProtKB-KW"/>
</dbReference>
<dbReference type="NCBIfam" id="TIGR00684">
    <property type="entry name" value="narJ"/>
    <property type="match status" value="1"/>
</dbReference>
<dbReference type="PANTHER" id="PTHR43680">
    <property type="entry name" value="NITRATE REDUCTASE MOLYBDENUM COFACTOR ASSEMBLY CHAPERONE"/>
    <property type="match status" value="1"/>
</dbReference>
<evidence type="ECO:0000313" key="2">
    <source>
        <dbReference type="EMBL" id="MPM97996.1"/>
    </source>
</evidence>
<dbReference type="Gene3D" id="1.10.3480.10">
    <property type="entry name" value="TorD-like"/>
    <property type="match status" value="1"/>
</dbReference>
<dbReference type="GO" id="GO:0051131">
    <property type="term" value="P:chaperone-mediated protein complex assembly"/>
    <property type="evidence" value="ECO:0007669"/>
    <property type="project" value="InterPro"/>
</dbReference>
<evidence type="ECO:0000256" key="1">
    <source>
        <dbReference type="ARBA" id="ARBA00023063"/>
    </source>
</evidence>
<dbReference type="PANTHER" id="PTHR43680:SF2">
    <property type="entry name" value="NITRATE REDUCTASE MOLYBDENUM COFACTOR ASSEMBLY CHAPERONE NARJ"/>
    <property type="match status" value="1"/>
</dbReference>
<accession>A0A645E8S2</accession>
<dbReference type="InterPro" id="IPR020945">
    <property type="entry name" value="DMSO/NO3_reduct_chaperone"/>
</dbReference>
<name>A0A645E8S2_9ZZZZ</name>
<dbReference type="SUPFAM" id="SSF89155">
    <property type="entry name" value="TorD-like"/>
    <property type="match status" value="1"/>
</dbReference>
<dbReference type="GO" id="GO:0051082">
    <property type="term" value="F:unfolded protein binding"/>
    <property type="evidence" value="ECO:0007669"/>
    <property type="project" value="InterPro"/>
</dbReference>